<evidence type="ECO:0000256" key="1">
    <source>
        <dbReference type="SAM" id="Coils"/>
    </source>
</evidence>
<evidence type="ECO:0000313" key="3">
    <source>
        <dbReference type="Proteomes" id="UP000235658"/>
    </source>
</evidence>
<name>A0A2N6UKX1_9FIRM</name>
<gene>
    <name evidence="2" type="ORF">CJ192_01865</name>
</gene>
<dbReference type="AlphaFoldDB" id="A0A2N6UKX1"/>
<sequence length="194" mass="23062">MLDSVKKLENDYDNFISNRDKQIGDIEDKIDDNNIEINKLKKKLSDPKDIDSYLDINREIEKKQKEINDLKVLKSNLKAKKFNVKAYEKSVIDETTSYLKNKEKEVLDLCKTADSLNSDIWGVVDKSVNLIHEIYRNETMTDKGYWTERNISNEIDDQTRFFLKDVVDTSYYRNHYMKDKGEDKCKKTRVRLTW</sequence>
<organism evidence="2 3">
    <name type="scientific">Anaerococcus hydrogenalis</name>
    <dbReference type="NCBI Taxonomy" id="33029"/>
    <lineage>
        <taxon>Bacteria</taxon>
        <taxon>Bacillati</taxon>
        <taxon>Bacillota</taxon>
        <taxon>Tissierellia</taxon>
        <taxon>Tissierellales</taxon>
        <taxon>Peptoniphilaceae</taxon>
        <taxon>Anaerococcus</taxon>
    </lineage>
</organism>
<proteinExistence type="predicted"/>
<dbReference type="Proteomes" id="UP000235658">
    <property type="component" value="Unassembled WGS sequence"/>
</dbReference>
<evidence type="ECO:0000313" key="2">
    <source>
        <dbReference type="EMBL" id="PMC82501.1"/>
    </source>
</evidence>
<dbReference type="GeneID" id="84577923"/>
<feature type="coiled-coil region" evidence="1">
    <location>
        <begin position="23"/>
        <end position="80"/>
    </location>
</feature>
<protein>
    <submittedName>
        <fullName evidence="2">Uncharacterized protein</fullName>
    </submittedName>
</protein>
<keyword evidence="1" id="KW-0175">Coiled coil</keyword>
<dbReference type="EMBL" id="PNHP01000001">
    <property type="protein sequence ID" value="PMC82501.1"/>
    <property type="molecule type" value="Genomic_DNA"/>
</dbReference>
<accession>A0A2N6UKX1</accession>
<comment type="caution">
    <text evidence="2">The sequence shown here is derived from an EMBL/GenBank/DDBJ whole genome shotgun (WGS) entry which is preliminary data.</text>
</comment>
<reference evidence="2 3" key="1">
    <citation type="submission" date="2017-09" db="EMBL/GenBank/DDBJ databases">
        <title>Bacterial strain isolated from the female urinary microbiota.</title>
        <authorList>
            <person name="Thomas-White K."/>
            <person name="Kumar N."/>
            <person name="Forster S."/>
            <person name="Putonti C."/>
            <person name="Lawley T."/>
            <person name="Wolfe A.J."/>
        </authorList>
    </citation>
    <scope>NUCLEOTIDE SEQUENCE [LARGE SCALE GENOMIC DNA]</scope>
    <source>
        <strain evidence="2 3">UMB0204</strain>
    </source>
</reference>
<dbReference type="RefSeq" id="WP_102197556.1">
    <property type="nucleotide sequence ID" value="NZ_PNHP01000001.1"/>
</dbReference>